<dbReference type="EMBL" id="LT899436">
    <property type="protein sequence ID" value="SNR15067.1"/>
    <property type="molecule type" value="Genomic_DNA"/>
</dbReference>
<feature type="transmembrane region" description="Helical" evidence="7">
    <location>
        <begin position="162"/>
        <end position="183"/>
    </location>
</feature>
<evidence type="ECO:0000256" key="6">
    <source>
        <dbReference type="RuleBase" id="RU362091"/>
    </source>
</evidence>
<protein>
    <submittedName>
        <fullName evidence="8">Sodium/solute symporter</fullName>
    </submittedName>
</protein>
<keyword evidence="4 7" id="KW-1133">Transmembrane helix</keyword>
<feature type="transmembrane region" description="Helical" evidence="7">
    <location>
        <begin position="44"/>
        <end position="66"/>
    </location>
</feature>
<reference evidence="8 9" key="1">
    <citation type="submission" date="2017-07" db="EMBL/GenBank/DDBJ databases">
        <authorList>
            <person name="Sun Z.S."/>
            <person name="Albrecht U."/>
            <person name="Echele G."/>
            <person name="Lee C.C."/>
        </authorList>
    </citation>
    <scope>NUCLEOTIDE SEQUENCE [LARGE SCALE GENOMIC DNA]</scope>
    <source>
        <strain evidence="9">type strain: KCTC 22618</strain>
    </source>
</reference>
<dbReference type="InterPro" id="IPR038377">
    <property type="entry name" value="Na/Glc_symporter_sf"/>
</dbReference>
<evidence type="ECO:0000256" key="5">
    <source>
        <dbReference type="ARBA" id="ARBA00023136"/>
    </source>
</evidence>
<evidence type="ECO:0000256" key="3">
    <source>
        <dbReference type="ARBA" id="ARBA00022692"/>
    </source>
</evidence>
<sequence>MKLTFLDYSIIIIFFLLSLYIGIRASKSAKKSSADFFLSGRNMPWWLLGISMVATTFAADTPGLVTELVRTHGVSGNWVWWALLLTGMLTVFFYAKLWRKSGITTDLEFYELRYSGKTASFLRGFRAIYLGVIFNVITMAGVCLAGAKIATILLDLSRTETLLYSSIVIVIYSSLGGLKGVLLTDFVQFIIAMVGSVWATIYIVNLPEVGGIQELLAHTSVESKLNLLPDFSNKETLITLFIIPFAVQWWSTWYPGAEPGGGGYIAQRMLAAKDEKNATWATLFFNFAHYAIRPWPWILVGLASLVVFPDLVSINNTFPNLTEEMRGDDVAYAAMMTYLPAGLLGLVLTSLIAAFMSTISTQLNWGSSYVVNDFYSRFINKDASEKQKVIVGRISTVILMIMAASFSYFLESAKDVFDLLLQIGAGTGLLFILRWFWHRINPYSEIAAMAVSFLIAIFFFINNKMAEPLIEKNYWQLIIGVFLTTAAWIIVTLTTKPTDKNTLDNFNQLIFGNESKFKNIGAKIVAFFCSIIGIYGFLFATGNWIYGKTGTALVLSVLTIISGIIIQQLWKRKLLE</sequence>
<dbReference type="GO" id="GO:0005886">
    <property type="term" value="C:plasma membrane"/>
    <property type="evidence" value="ECO:0007669"/>
    <property type="project" value="TreeGrafter"/>
</dbReference>
<keyword evidence="5 7" id="KW-0472">Membrane</keyword>
<feature type="transmembrane region" description="Helical" evidence="7">
    <location>
        <begin position="127"/>
        <end position="150"/>
    </location>
</feature>
<evidence type="ECO:0000256" key="1">
    <source>
        <dbReference type="ARBA" id="ARBA00004141"/>
    </source>
</evidence>
<feature type="transmembrane region" description="Helical" evidence="7">
    <location>
        <begin position="552"/>
        <end position="570"/>
    </location>
</feature>
<feature type="transmembrane region" description="Helical" evidence="7">
    <location>
        <begin position="6"/>
        <end position="23"/>
    </location>
</feature>
<evidence type="ECO:0000256" key="2">
    <source>
        <dbReference type="ARBA" id="ARBA00006434"/>
    </source>
</evidence>
<gene>
    <name evidence="8" type="ORF">TJEJU_1332</name>
</gene>
<evidence type="ECO:0000313" key="8">
    <source>
        <dbReference type="EMBL" id="SNR15067.1"/>
    </source>
</evidence>
<feature type="transmembrane region" description="Helical" evidence="7">
    <location>
        <begin position="443"/>
        <end position="462"/>
    </location>
</feature>
<proteinExistence type="inferred from homology"/>
<feature type="transmembrane region" description="Helical" evidence="7">
    <location>
        <begin position="330"/>
        <end position="355"/>
    </location>
</feature>
<dbReference type="GO" id="GO:0005412">
    <property type="term" value="F:D-glucose:sodium symporter activity"/>
    <property type="evidence" value="ECO:0007669"/>
    <property type="project" value="TreeGrafter"/>
</dbReference>
<feature type="transmembrane region" description="Helical" evidence="7">
    <location>
        <begin position="78"/>
        <end position="95"/>
    </location>
</feature>
<feature type="transmembrane region" description="Helical" evidence="7">
    <location>
        <begin position="524"/>
        <end position="546"/>
    </location>
</feature>
<dbReference type="PANTHER" id="PTHR11819">
    <property type="entry name" value="SOLUTE CARRIER FAMILY 5"/>
    <property type="match status" value="1"/>
</dbReference>
<evidence type="ECO:0000256" key="7">
    <source>
        <dbReference type="SAM" id="Phobius"/>
    </source>
</evidence>
<feature type="transmembrane region" description="Helical" evidence="7">
    <location>
        <begin position="474"/>
        <end position="493"/>
    </location>
</feature>
<keyword evidence="3 7" id="KW-0812">Transmembrane</keyword>
<dbReference type="Gene3D" id="1.20.1730.10">
    <property type="entry name" value="Sodium/glucose cotransporter"/>
    <property type="match status" value="1"/>
</dbReference>
<dbReference type="PANTHER" id="PTHR11819:SF77">
    <property type="entry name" value="SODIUM_GLUCOSE COTRANSPORT PROTEIN"/>
    <property type="match status" value="1"/>
</dbReference>
<dbReference type="InterPro" id="IPR001734">
    <property type="entry name" value="Na/solute_symporter"/>
</dbReference>
<evidence type="ECO:0000313" key="9">
    <source>
        <dbReference type="Proteomes" id="UP000215214"/>
    </source>
</evidence>
<dbReference type="RefSeq" id="WP_095070511.1">
    <property type="nucleotide sequence ID" value="NZ_LT899436.1"/>
</dbReference>
<organism evidence="8 9">
    <name type="scientific">Tenacibaculum jejuense</name>
    <dbReference type="NCBI Taxonomy" id="584609"/>
    <lineage>
        <taxon>Bacteria</taxon>
        <taxon>Pseudomonadati</taxon>
        <taxon>Bacteroidota</taxon>
        <taxon>Flavobacteriia</taxon>
        <taxon>Flavobacteriales</taxon>
        <taxon>Flavobacteriaceae</taxon>
        <taxon>Tenacibaculum</taxon>
    </lineage>
</organism>
<dbReference type="Pfam" id="PF00474">
    <property type="entry name" value="SSF"/>
    <property type="match status" value="1"/>
</dbReference>
<evidence type="ECO:0000256" key="4">
    <source>
        <dbReference type="ARBA" id="ARBA00022989"/>
    </source>
</evidence>
<accession>A0A238U7D4</accession>
<dbReference type="CDD" id="cd11477">
    <property type="entry name" value="SLC5sbd_u1"/>
    <property type="match status" value="1"/>
</dbReference>
<feature type="transmembrane region" description="Helical" evidence="7">
    <location>
        <begin position="416"/>
        <end position="436"/>
    </location>
</feature>
<comment type="similarity">
    <text evidence="2 6">Belongs to the sodium:solute symporter (SSF) (TC 2.A.21) family.</text>
</comment>
<feature type="transmembrane region" description="Helical" evidence="7">
    <location>
        <begin position="297"/>
        <end position="318"/>
    </location>
</feature>
<name>A0A238U7D4_9FLAO</name>
<feature type="transmembrane region" description="Helical" evidence="7">
    <location>
        <begin position="390"/>
        <end position="410"/>
    </location>
</feature>
<keyword evidence="9" id="KW-1185">Reference proteome</keyword>
<dbReference type="KEGG" id="tje:TJEJU_1332"/>
<dbReference type="AlphaFoldDB" id="A0A238U7D4"/>
<comment type="subcellular location">
    <subcellularLocation>
        <location evidence="1">Membrane</location>
        <topology evidence="1">Multi-pass membrane protein</topology>
    </subcellularLocation>
</comment>
<dbReference type="PROSITE" id="PS50283">
    <property type="entry name" value="NA_SOLUT_SYMP_3"/>
    <property type="match status" value="1"/>
</dbReference>
<dbReference type="OrthoDB" id="9761931at2"/>
<dbReference type="Proteomes" id="UP000215214">
    <property type="component" value="Chromosome TJEJU"/>
</dbReference>